<dbReference type="AlphaFoldDB" id="A0A176VI10"/>
<sequence length="72" mass="8208">MDLSGSDAGEALEIADREIDPYRSRRYDLLILTTDSTNPMFDNAKCEVLRAQSIKKDQERQRIIMQPPAVPN</sequence>
<evidence type="ECO:0000313" key="1">
    <source>
        <dbReference type="EMBL" id="OAE20579.1"/>
    </source>
</evidence>
<name>A0A176VI10_MARPO</name>
<dbReference type="Proteomes" id="UP000077202">
    <property type="component" value="Unassembled WGS sequence"/>
</dbReference>
<accession>A0A176VI10</accession>
<keyword evidence="2" id="KW-1185">Reference proteome</keyword>
<protein>
    <submittedName>
        <fullName evidence="1">Uncharacterized protein</fullName>
    </submittedName>
</protein>
<proteinExistence type="predicted"/>
<reference evidence="1" key="1">
    <citation type="submission" date="2016-03" db="EMBL/GenBank/DDBJ databases">
        <title>Mechanisms controlling the formation of the plant cell surface in tip-growing cells are functionally conserved among land plants.</title>
        <authorList>
            <person name="Honkanen S."/>
            <person name="Jones V.A."/>
            <person name="Morieri G."/>
            <person name="Champion C."/>
            <person name="Hetherington A.J."/>
            <person name="Kelly S."/>
            <person name="Saint-Marcoux D."/>
            <person name="Proust H."/>
            <person name="Prescott H."/>
            <person name="Dolan L."/>
        </authorList>
    </citation>
    <scope>NUCLEOTIDE SEQUENCE [LARGE SCALE GENOMIC DNA]</scope>
    <source>
        <tissue evidence="1">Whole gametophyte</tissue>
    </source>
</reference>
<evidence type="ECO:0000313" key="2">
    <source>
        <dbReference type="Proteomes" id="UP000077202"/>
    </source>
</evidence>
<organism evidence="1 2">
    <name type="scientific">Marchantia polymorpha subsp. ruderalis</name>
    <dbReference type="NCBI Taxonomy" id="1480154"/>
    <lineage>
        <taxon>Eukaryota</taxon>
        <taxon>Viridiplantae</taxon>
        <taxon>Streptophyta</taxon>
        <taxon>Embryophyta</taxon>
        <taxon>Marchantiophyta</taxon>
        <taxon>Marchantiopsida</taxon>
        <taxon>Marchantiidae</taxon>
        <taxon>Marchantiales</taxon>
        <taxon>Marchantiaceae</taxon>
        <taxon>Marchantia</taxon>
    </lineage>
</organism>
<comment type="caution">
    <text evidence="1">The sequence shown here is derived from an EMBL/GenBank/DDBJ whole genome shotgun (WGS) entry which is preliminary data.</text>
</comment>
<dbReference type="EMBL" id="LVLJ01003602">
    <property type="protein sequence ID" value="OAE20579.1"/>
    <property type="molecule type" value="Genomic_DNA"/>
</dbReference>
<gene>
    <name evidence="1" type="ORF">AXG93_3873s1370</name>
</gene>